<organism evidence="2 3">
    <name type="scientific">SAR324 cluster bacterium</name>
    <dbReference type="NCBI Taxonomy" id="2024889"/>
    <lineage>
        <taxon>Bacteria</taxon>
        <taxon>Deltaproteobacteria</taxon>
        <taxon>SAR324 cluster</taxon>
    </lineage>
</organism>
<sequence>MDQSKPLNLDPMMMVDIIQHLQVEYSFGSPSLWNKIADYALRTGKALPSLKSVFMAGAPVSSSVLSKVSQIVTEGEVYTPYGSTEALPVTLAPSKHLKSARQKKARSGEQGTLVGKAISQVNVKVIEANDLLIEDIGQIKECPELEIGEIIVKGRNISQSYFARPEANAESKIRDGEVFWHRMGDLGYLDGSGNLYFCGRKAHAVKTQDKIFYSVPCERIFNEHPKVRRSALVAIEGGKKAAIVIEPISDAWPSTEEAKRRFQAELLAIGARDPITEAITDFFFHPSFPVDGRHNVKIFRDQLSKWASSQNEGFKA</sequence>
<evidence type="ECO:0000313" key="2">
    <source>
        <dbReference type="EMBL" id="NMC62644.1"/>
    </source>
</evidence>
<name>A0A7X9FQY4_9DELT</name>
<protein>
    <submittedName>
        <fullName evidence="2">AMP-binding protein</fullName>
    </submittedName>
</protein>
<dbReference type="EMBL" id="JAAZON010000239">
    <property type="protein sequence ID" value="NMC62644.1"/>
    <property type="molecule type" value="Genomic_DNA"/>
</dbReference>
<feature type="domain" description="AMP-dependent synthetase/ligase" evidence="1">
    <location>
        <begin position="9"/>
        <end position="162"/>
    </location>
</feature>
<evidence type="ECO:0000313" key="3">
    <source>
        <dbReference type="Proteomes" id="UP000524246"/>
    </source>
</evidence>
<dbReference type="Pfam" id="PF00501">
    <property type="entry name" value="AMP-binding"/>
    <property type="match status" value="1"/>
</dbReference>
<dbReference type="Proteomes" id="UP000524246">
    <property type="component" value="Unassembled WGS sequence"/>
</dbReference>
<reference evidence="2 3" key="1">
    <citation type="journal article" date="2020" name="Biotechnol. Biofuels">
        <title>New insights from the biogas microbiome by comprehensive genome-resolved metagenomics of nearly 1600 species originating from multiple anaerobic digesters.</title>
        <authorList>
            <person name="Campanaro S."/>
            <person name="Treu L."/>
            <person name="Rodriguez-R L.M."/>
            <person name="Kovalovszki A."/>
            <person name="Ziels R.M."/>
            <person name="Maus I."/>
            <person name="Zhu X."/>
            <person name="Kougias P.G."/>
            <person name="Basile A."/>
            <person name="Luo G."/>
            <person name="Schluter A."/>
            <person name="Konstantinidis K.T."/>
            <person name="Angelidaki I."/>
        </authorList>
    </citation>
    <scope>NUCLEOTIDE SEQUENCE [LARGE SCALE GENOMIC DNA]</scope>
    <source>
        <strain evidence="2">AS27yjCOA_65</strain>
    </source>
</reference>
<dbReference type="PANTHER" id="PTHR43767">
    <property type="entry name" value="LONG-CHAIN-FATTY-ACID--COA LIGASE"/>
    <property type="match status" value="1"/>
</dbReference>
<dbReference type="InterPro" id="IPR000873">
    <property type="entry name" value="AMP-dep_synth/lig_dom"/>
</dbReference>
<dbReference type="InterPro" id="IPR042099">
    <property type="entry name" value="ANL_N_sf"/>
</dbReference>
<dbReference type="AlphaFoldDB" id="A0A7X9FQY4"/>
<comment type="caution">
    <text evidence="2">The sequence shown here is derived from an EMBL/GenBank/DDBJ whole genome shotgun (WGS) entry which is preliminary data.</text>
</comment>
<dbReference type="SUPFAM" id="SSF56801">
    <property type="entry name" value="Acetyl-CoA synthetase-like"/>
    <property type="match status" value="1"/>
</dbReference>
<dbReference type="InterPro" id="IPR050237">
    <property type="entry name" value="ATP-dep_AMP-bd_enzyme"/>
</dbReference>
<gene>
    <name evidence="2" type="ORF">GYA55_05680</name>
</gene>
<proteinExistence type="predicted"/>
<evidence type="ECO:0000259" key="1">
    <source>
        <dbReference type="Pfam" id="PF00501"/>
    </source>
</evidence>
<accession>A0A7X9FQY4</accession>
<dbReference type="Gene3D" id="3.40.50.12780">
    <property type="entry name" value="N-terminal domain of ligase-like"/>
    <property type="match status" value="1"/>
</dbReference>
<dbReference type="PANTHER" id="PTHR43767:SF1">
    <property type="entry name" value="NONRIBOSOMAL PEPTIDE SYNTHASE PES1 (EUROFUNG)-RELATED"/>
    <property type="match status" value="1"/>
</dbReference>